<feature type="chain" id="PRO_5037633580" evidence="1">
    <location>
        <begin position="27"/>
        <end position="205"/>
    </location>
</feature>
<evidence type="ECO:0000256" key="1">
    <source>
        <dbReference type="SAM" id="SignalP"/>
    </source>
</evidence>
<evidence type="ECO:0000313" key="3">
    <source>
        <dbReference type="Proteomes" id="UP000663722"/>
    </source>
</evidence>
<dbReference type="EMBL" id="CP061800">
    <property type="protein sequence ID" value="QTA86750.1"/>
    <property type="molecule type" value="Genomic_DNA"/>
</dbReference>
<reference evidence="2" key="1">
    <citation type="journal article" date="2021" name="Microb. Physiol.">
        <title>Proteogenomic Insights into the Physiology of Marine, Sulfate-Reducing, Filamentous Desulfonema limicola and Desulfonema magnum.</title>
        <authorList>
            <person name="Schnaars V."/>
            <person name="Wohlbrand L."/>
            <person name="Scheve S."/>
            <person name="Hinrichs C."/>
            <person name="Reinhardt R."/>
            <person name="Rabus R."/>
        </authorList>
    </citation>
    <scope>NUCLEOTIDE SEQUENCE</scope>
    <source>
        <strain evidence="2">4be13</strain>
    </source>
</reference>
<protein>
    <submittedName>
        <fullName evidence="2">Uncharacterized protein</fullName>
    </submittedName>
</protein>
<proteinExistence type="predicted"/>
<dbReference type="AlphaFoldDB" id="A0A975BJW6"/>
<dbReference type="KEGG" id="dmm:dnm_027740"/>
<accession>A0A975BJW6</accession>
<sequence length="205" mass="23018">MKNWKNRFHCVAIIACFCFLVTPAWGTDNSDRLNTVTGYDAEDYLMDSVTGKKYSGGLDTAYVGTNDTPCFIKCEDGYSDSKYHIYVRIFDYEGNEVEAIQVKESTSTLYSQAVKVHPDENEIWCSYTDNSGDGAWYTVDADFSKNGGDSPNNILSNVTYKYDQPAAWEVEWLETSANVWTPFFAGKASDAWSDPHAIFIRNGSS</sequence>
<keyword evidence="3" id="KW-1185">Reference proteome</keyword>
<evidence type="ECO:0000313" key="2">
    <source>
        <dbReference type="EMBL" id="QTA86750.1"/>
    </source>
</evidence>
<dbReference type="Proteomes" id="UP000663722">
    <property type="component" value="Chromosome"/>
</dbReference>
<organism evidence="2 3">
    <name type="scientific">Desulfonema magnum</name>
    <dbReference type="NCBI Taxonomy" id="45655"/>
    <lineage>
        <taxon>Bacteria</taxon>
        <taxon>Pseudomonadati</taxon>
        <taxon>Thermodesulfobacteriota</taxon>
        <taxon>Desulfobacteria</taxon>
        <taxon>Desulfobacterales</taxon>
        <taxon>Desulfococcaceae</taxon>
        <taxon>Desulfonema</taxon>
    </lineage>
</organism>
<dbReference type="RefSeq" id="WP_207682251.1">
    <property type="nucleotide sequence ID" value="NZ_CP061800.1"/>
</dbReference>
<name>A0A975BJW6_9BACT</name>
<gene>
    <name evidence="2" type="ORF">dnm_027740</name>
</gene>
<feature type="signal peptide" evidence="1">
    <location>
        <begin position="1"/>
        <end position="26"/>
    </location>
</feature>
<keyword evidence="1" id="KW-0732">Signal</keyword>